<evidence type="ECO:0000313" key="2">
    <source>
        <dbReference type="EMBL" id="ALE93424.1"/>
    </source>
</evidence>
<sequence length="274" mass="29427">MVNTSSPRTDLPYLRRRIKPGRTAPAPAVPQSAKVPPFSGGLNLSRPAALPPVHSPAMPTPQAAPQRSGGLVLGRNAPASSTSPRALKLAALREAAQVMDHEVALLFAAPGIRDIFELNLKERVLRLTALESAVGTMVVSGSTAMAWESVRRVTGGADVDGHTAGSPLMTTGNRPLAGYDGKNALVTLRHIRQLRRAIFINRGTHPMGVQIFSGAQVALPPPADGTQILMLALRIGNVLELRAEPVPHSWTDQQIWQEFDFTMTHKAPTSSYRR</sequence>
<evidence type="ECO:0000256" key="1">
    <source>
        <dbReference type="SAM" id="MobiDB-lite"/>
    </source>
</evidence>
<protein>
    <submittedName>
        <fullName evidence="2">Uncharacterized protein</fullName>
    </submittedName>
</protein>
<dbReference type="EMBL" id="CP012677">
    <property type="protein sequence ID" value="ALE93424.1"/>
    <property type="molecule type" value="Genomic_DNA"/>
</dbReference>
<dbReference type="OrthoDB" id="4946395at2"/>
<dbReference type="AlphaFoldDB" id="A0A0M5LXW0"/>
<accession>A0A0M5LXW0</accession>
<dbReference type="Proteomes" id="UP000062833">
    <property type="component" value="Chromosome"/>
</dbReference>
<dbReference type="RefSeq" id="WP_062008197.1">
    <property type="nucleotide sequence ID" value="NZ_CP012677.1"/>
</dbReference>
<dbReference type="KEGG" id="aaq:AOC05_15700"/>
<evidence type="ECO:0000313" key="3">
    <source>
        <dbReference type="Proteomes" id="UP000062833"/>
    </source>
</evidence>
<dbReference type="PATRIC" id="fig|656366.3.peg.3394"/>
<gene>
    <name evidence="2" type="ORF">AOC05_15700</name>
</gene>
<proteinExistence type="predicted"/>
<name>A0A0M5LXW0_9MICC</name>
<reference evidence="3" key="1">
    <citation type="submission" date="2015-09" db="EMBL/GenBank/DDBJ databases">
        <title>Complete genome of Arthrobacter alpinus strain R3.8.</title>
        <authorList>
            <person name="See-Too W.S."/>
            <person name="Chan K.G."/>
        </authorList>
    </citation>
    <scope>NUCLEOTIDE SEQUENCE [LARGE SCALE GENOMIC DNA]</scope>
    <source>
        <strain evidence="3">R3.8</strain>
    </source>
</reference>
<keyword evidence="3" id="KW-1185">Reference proteome</keyword>
<organism evidence="2 3">
    <name type="scientific">Arthrobacter alpinus</name>
    <dbReference type="NCBI Taxonomy" id="656366"/>
    <lineage>
        <taxon>Bacteria</taxon>
        <taxon>Bacillati</taxon>
        <taxon>Actinomycetota</taxon>
        <taxon>Actinomycetes</taxon>
        <taxon>Micrococcales</taxon>
        <taxon>Micrococcaceae</taxon>
        <taxon>Arthrobacter</taxon>
    </lineage>
</organism>
<feature type="region of interest" description="Disordered" evidence="1">
    <location>
        <begin position="1"/>
        <end position="81"/>
    </location>
</feature>